<accession>A0A0E9MTY2</accession>
<comment type="caution">
    <text evidence="2">The sequence shown here is derived from an EMBL/GenBank/DDBJ whole genome shotgun (WGS) entry which is preliminary data.</text>
</comment>
<proteinExistence type="predicted"/>
<name>A0A0E9MTY2_9BACT</name>
<dbReference type="PANTHER" id="PTHR40469">
    <property type="entry name" value="SECRETED GLYCOSYL HYDROLASE"/>
    <property type="match status" value="1"/>
</dbReference>
<dbReference type="Proteomes" id="UP000033121">
    <property type="component" value="Unassembled WGS sequence"/>
</dbReference>
<keyword evidence="3" id="KW-1185">Reference proteome</keyword>
<sequence length="263" mass="30065">MKTRRIFPVVILLLITISQLVAVFPASGQEQSKGKFHVLALYENGGHHLAFTNAAVPWLRQLAADSSFEIDFLTRTDSINIGMLSRYQLFFQLDFPPYGWKPEAATAFQQAIDSGKIGWIGLHHASLLGEFDGFPMWTWFWEFMGRIRFKDYIRDFSGGTVMVEDSAHPVMKHLGATFRIEQEEWYTYDKSPRQQVKVLARVDESSYIPPSPVRMGDHPVIWTNPAYPARNVYIFMGHSPGLFSDPAWQQLLRNAVNWAAGHN</sequence>
<gene>
    <name evidence="2" type="ORF">FPE01S_01_00360</name>
</gene>
<dbReference type="PANTHER" id="PTHR40469:SF2">
    <property type="entry name" value="GALACTOSE-BINDING DOMAIN-LIKE SUPERFAMILY PROTEIN"/>
    <property type="match status" value="1"/>
</dbReference>
<dbReference type="Pfam" id="PF06283">
    <property type="entry name" value="ThuA"/>
    <property type="match status" value="1"/>
</dbReference>
<dbReference type="Gene3D" id="3.40.50.880">
    <property type="match status" value="1"/>
</dbReference>
<protein>
    <recommendedName>
        <fullName evidence="1">ThuA-like domain-containing protein</fullName>
    </recommendedName>
</protein>
<evidence type="ECO:0000313" key="2">
    <source>
        <dbReference type="EMBL" id="GAO41024.1"/>
    </source>
</evidence>
<dbReference type="RefSeq" id="WP_046366962.1">
    <property type="nucleotide sequence ID" value="NZ_BBWV01000001.1"/>
</dbReference>
<dbReference type="InterPro" id="IPR029062">
    <property type="entry name" value="Class_I_gatase-like"/>
</dbReference>
<evidence type="ECO:0000313" key="3">
    <source>
        <dbReference type="Proteomes" id="UP000033121"/>
    </source>
</evidence>
<dbReference type="EMBL" id="BBWV01000001">
    <property type="protein sequence ID" value="GAO41024.1"/>
    <property type="molecule type" value="Genomic_DNA"/>
</dbReference>
<dbReference type="InterPro" id="IPR029010">
    <property type="entry name" value="ThuA-like"/>
</dbReference>
<dbReference type="AlphaFoldDB" id="A0A0E9MTY2"/>
<organism evidence="2 3">
    <name type="scientific">Flavihumibacter petaseus NBRC 106054</name>
    <dbReference type="NCBI Taxonomy" id="1220578"/>
    <lineage>
        <taxon>Bacteria</taxon>
        <taxon>Pseudomonadati</taxon>
        <taxon>Bacteroidota</taxon>
        <taxon>Chitinophagia</taxon>
        <taxon>Chitinophagales</taxon>
        <taxon>Chitinophagaceae</taxon>
        <taxon>Flavihumibacter</taxon>
    </lineage>
</organism>
<dbReference type="STRING" id="1220578.FPE01S_01_00360"/>
<feature type="domain" description="ThuA-like" evidence="1">
    <location>
        <begin position="38"/>
        <end position="259"/>
    </location>
</feature>
<dbReference type="OrthoDB" id="1117240at2"/>
<reference evidence="2 3" key="1">
    <citation type="submission" date="2015-04" db="EMBL/GenBank/DDBJ databases">
        <title>Whole genome shotgun sequence of Flavihumibacter petaseus NBRC 106054.</title>
        <authorList>
            <person name="Miyazawa S."/>
            <person name="Hosoyama A."/>
            <person name="Hashimoto M."/>
            <person name="Noguchi M."/>
            <person name="Tsuchikane K."/>
            <person name="Ohji S."/>
            <person name="Yamazoe A."/>
            <person name="Ichikawa N."/>
            <person name="Kimura A."/>
            <person name="Fujita N."/>
        </authorList>
    </citation>
    <scope>NUCLEOTIDE SEQUENCE [LARGE SCALE GENOMIC DNA]</scope>
    <source>
        <strain evidence="2 3">NBRC 106054</strain>
    </source>
</reference>
<dbReference type="SUPFAM" id="SSF52317">
    <property type="entry name" value="Class I glutamine amidotransferase-like"/>
    <property type="match status" value="1"/>
</dbReference>
<evidence type="ECO:0000259" key="1">
    <source>
        <dbReference type="Pfam" id="PF06283"/>
    </source>
</evidence>